<dbReference type="InterPro" id="IPR004843">
    <property type="entry name" value="Calcineurin-like_PHP"/>
</dbReference>
<sequence>MSNSHVKRHQSFIKPTLFGVFQKLIGKGRALPAVREQTRQRLHFDPADFSVIYAIGDVHGCHSSLLEAKQKIFDDFSRYTGTALIVMLGDYVDRGLSSKDVIEHLSNPTPANIMQVALCGNHDDAFLRLLEEPDLLPSWHRFAGSETLKSYGIDVAYLLKHGNNGAVERAINDAVPAHHRKLLAEMPSMVTVGDIVFVHAGIRPGIALPEQRDRDLFWIREPFLTRGPELPLLVVHGHTPVARPFFGNGRIAIDTGAFATGRLTVLRIVNRQAVVLS</sequence>
<accession>A0ABR9IVC5</accession>
<dbReference type="EMBL" id="JADBEC010000002">
    <property type="protein sequence ID" value="MBE1507162.1"/>
    <property type="molecule type" value="Genomic_DNA"/>
</dbReference>
<dbReference type="EC" id="3.1.3.16" evidence="2"/>
<reference evidence="2 3" key="1">
    <citation type="submission" date="2020-10" db="EMBL/GenBank/DDBJ databases">
        <title>Sequencing the genomes of 1000 actinobacteria strains.</title>
        <authorList>
            <person name="Klenk H.-P."/>
        </authorList>
    </citation>
    <scope>NUCLEOTIDE SEQUENCE [LARGE SCALE GENOMIC DNA]</scope>
    <source>
        <strain evidence="2 3">DSM 7307</strain>
    </source>
</reference>
<dbReference type="PANTHER" id="PTHR42850:SF4">
    <property type="entry name" value="ZINC-DEPENDENT ENDOPOLYPHOSPHATASE"/>
    <property type="match status" value="1"/>
</dbReference>
<evidence type="ECO:0000313" key="3">
    <source>
        <dbReference type="Proteomes" id="UP000620262"/>
    </source>
</evidence>
<dbReference type="RefSeq" id="WP_192730941.1">
    <property type="nucleotide sequence ID" value="NZ_BAAAVL010000004.1"/>
</dbReference>
<dbReference type="SUPFAM" id="SSF56300">
    <property type="entry name" value="Metallo-dependent phosphatases"/>
    <property type="match status" value="1"/>
</dbReference>
<keyword evidence="3" id="KW-1185">Reference proteome</keyword>
<protein>
    <submittedName>
        <fullName evidence="2">Serine/threonine protein phosphatase 1</fullName>
        <ecNumber evidence="2">3.1.3.16</ecNumber>
    </submittedName>
</protein>
<dbReference type="InterPro" id="IPR029052">
    <property type="entry name" value="Metallo-depent_PP-like"/>
</dbReference>
<proteinExistence type="predicted"/>
<keyword evidence="2" id="KW-0378">Hydrolase</keyword>
<dbReference type="Gene3D" id="3.60.21.10">
    <property type="match status" value="1"/>
</dbReference>
<organism evidence="2 3">
    <name type="scientific">Rhizobium viscosum</name>
    <name type="common">Arthrobacter viscosus</name>
    <dbReference type="NCBI Taxonomy" id="1673"/>
    <lineage>
        <taxon>Bacteria</taxon>
        <taxon>Pseudomonadati</taxon>
        <taxon>Pseudomonadota</taxon>
        <taxon>Alphaproteobacteria</taxon>
        <taxon>Hyphomicrobiales</taxon>
        <taxon>Rhizobiaceae</taxon>
        <taxon>Rhizobium/Agrobacterium group</taxon>
        <taxon>Rhizobium</taxon>
    </lineage>
</organism>
<dbReference type="GO" id="GO:0004722">
    <property type="term" value="F:protein serine/threonine phosphatase activity"/>
    <property type="evidence" value="ECO:0007669"/>
    <property type="project" value="UniProtKB-EC"/>
</dbReference>
<evidence type="ECO:0000313" key="2">
    <source>
        <dbReference type="EMBL" id="MBE1507162.1"/>
    </source>
</evidence>
<name>A0ABR9IVC5_RHIVS</name>
<dbReference type="Proteomes" id="UP000620262">
    <property type="component" value="Unassembled WGS sequence"/>
</dbReference>
<gene>
    <name evidence="2" type="ORF">H4W29_004407</name>
</gene>
<feature type="domain" description="Calcineurin-like phosphoesterase" evidence="1">
    <location>
        <begin position="52"/>
        <end position="241"/>
    </location>
</feature>
<dbReference type="Pfam" id="PF00149">
    <property type="entry name" value="Metallophos"/>
    <property type="match status" value="1"/>
</dbReference>
<comment type="caution">
    <text evidence="2">The sequence shown here is derived from an EMBL/GenBank/DDBJ whole genome shotgun (WGS) entry which is preliminary data.</text>
</comment>
<dbReference type="PANTHER" id="PTHR42850">
    <property type="entry name" value="METALLOPHOSPHOESTERASE"/>
    <property type="match status" value="1"/>
</dbReference>
<evidence type="ECO:0000259" key="1">
    <source>
        <dbReference type="Pfam" id="PF00149"/>
    </source>
</evidence>
<dbReference type="InterPro" id="IPR050126">
    <property type="entry name" value="Ap4A_hydrolase"/>
</dbReference>